<keyword evidence="3" id="KW-1185">Reference proteome</keyword>
<feature type="region of interest" description="Disordered" evidence="1">
    <location>
        <begin position="16"/>
        <end position="36"/>
    </location>
</feature>
<dbReference type="Proteomes" id="UP000279236">
    <property type="component" value="Unassembled WGS sequence"/>
</dbReference>
<reference evidence="2 3" key="1">
    <citation type="submission" date="2018-11" db="EMBL/GenBank/DDBJ databases">
        <title>Genome sequence of Apiotrichum porosum DSM 27194.</title>
        <authorList>
            <person name="Aliyu H."/>
            <person name="Gorte O."/>
            <person name="Ochsenreither K."/>
        </authorList>
    </citation>
    <scope>NUCLEOTIDE SEQUENCE [LARGE SCALE GENOMIC DNA]</scope>
    <source>
        <strain evidence="2 3">DSM 27194</strain>
    </source>
</reference>
<evidence type="ECO:0000313" key="3">
    <source>
        <dbReference type="Proteomes" id="UP000279236"/>
    </source>
</evidence>
<dbReference type="AlphaFoldDB" id="A0A427XW96"/>
<feature type="compositionally biased region" description="Low complexity" evidence="1">
    <location>
        <begin position="20"/>
        <end position="32"/>
    </location>
</feature>
<proteinExistence type="predicted"/>
<gene>
    <name evidence="2" type="ORF">EHS24_006836</name>
</gene>
<accession>A0A427XW96</accession>
<comment type="caution">
    <text evidence="2">The sequence shown here is derived from an EMBL/GenBank/DDBJ whole genome shotgun (WGS) entry which is preliminary data.</text>
</comment>
<dbReference type="RefSeq" id="XP_028477128.1">
    <property type="nucleotide sequence ID" value="XM_028622236.1"/>
</dbReference>
<evidence type="ECO:0000313" key="2">
    <source>
        <dbReference type="EMBL" id="RSH83176.1"/>
    </source>
</evidence>
<protein>
    <submittedName>
        <fullName evidence="2">Uncharacterized protein</fullName>
    </submittedName>
</protein>
<evidence type="ECO:0000256" key="1">
    <source>
        <dbReference type="SAM" id="MobiDB-lite"/>
    </source>
</evidence>
<organism evidence="2 3">
    <name type="scientific">Apiotrichum porosum</name>
    <dbReference type="NCBI Taxonomy" id="105984"/>
    <lineage>
        <taxon>Eukaryota</taxon>
        <taxon>Fungi</taxon>
        <taxon>Dikarya</taxon>
        <taxon>Basidiomycota</taxon>
        <taxon>Agaricomycotina</taxon>
        <taxon>Tremellomycetes</taxon>
        <taxon>Trichosporonales</taxon>
        <taxon>Trichosporonaceae</taxon>
        <taxon>Apiotrichum</taxon>
    </lineage>
</organism>
<name>A0A427XW96_9TREE</name>
<dbReference type="EMBL" id="RSCE01000004">
    <property type="protein sequence ID" value="RSH83176.1"/>
    <property type="molecule type" value="Genomic_DNA"/>
</dbReference>
<sequence>MASLPSAGIMTFGGFTNPRTAATTTTSSPTSTINPLSATPTPDFAYVSYVPSKSPISVRVCEGAHDGLNRGDKCAVVYIVNLKCWRCLYCSLSSY</sequence>
<dbReference type="GeneID" id="39591379"/>